<keyword evidence="4 7" id="KW-1133">Transmembrane helix</keyword>
<dbReference type="OrthoDB" id="3648309at2759"/>
<keyword evidence="5 7" id="KW-0472">Membrane</keyword>
<feature type="transmembrane region" description="Helical" evidence="7">
    <location>
        <begin position="162"/>
        <end position="184"/>
    </location>
</feature>
<feature type="transmembrane region" description="Helical" evidence="7">
    <location>
        <begin position="64"/>
        <end position="85"/>
    </location>
</feature>
<dbReference type="PANTHER" id="PTHR31123">
    <property type="entry name" value="ACCUMULATION OF DYADS PROTEIN 2-RELATED"/>
    <property type="match status" value="1"/>
</dbReference>
<dbReference type="GO" id="GO:0015123">
    <property type="term" value="F:acetate transmembrane transporter activity"/>
    <property type="evidence" value="ECO:0007669"/>
    <property type="project" value="TreeGrafter"/>
</dbReference>
<reference evidence="9" key="1">
    <citation type="journal article" date="2017" name="Nat. Microbiol.">
        <title>Global analysis of biosynthetic gene clusters reveals vast potential of secondary metabolite production in Penicillium species.</title>
        <authorList>
            <person name="Nielsen J.C."/>
            <person name="Grijseels S."/>
            <person name="Prigent S."/>
            <person name="Ji B."/>
            <person name="Dainat J."/>
            <person name="Nielsen K.F."/>
            <person name="Frisvad J.C."/>
            <person name="Workman M."/>
            <person name="Nielsen J."/>
        </authorList>
    </citation>
    <scope>NUCLEOTIDE SEQUENCE [LARGE SCALE GENOMIC DNA]</scope>
    <source>
        <strain evidence="9">IBT 11843</strain>
    </source>
</reference>
<comment type="caution">
    <text evidence="8">The sequence shown here is derived from an EMBL/GenBank/DDBJ whole genome shotgun (WGS) entry which is preliminary data.</text>
</comment>
<evidence type="ECO:0000313" key="8">
    <source>
        <dbReference type="EMBL" id="OQD67158.1"/>
    </source>
</evidence>
<dbReference type="InterPro" id="IPR051633">
    <property type="entry name" value="AceTr"/>
</dbReference>
<feature type="transmembrane region" description="Helical" evidence="7">
    <location>
        <begin position="231"/>
        <end position="249"/>
    </location>
</feature>
<dbReference type="EMBL" id="MDYL01000043">
    <property type="protein sequence ID" value="OQD67158.1"/>
    <property type="molecule type" value="Genomic_DNA"/>
</dbReference>
<organism evidence="8 9">
    <name type="scientific">Penicillium decumbens</name>
    <dbReference type="NCBI Taxonomy" id="69771"/>
    <lineage>
        <taxon>Eukaryota</taxon>
        <taxon>Fungi</taxon>
        <taxon>Dikarya</taxon>
        <taxon>Ascomycota</taxon>
        <taxon>Pezizomycotina</taxon>
        <taxon>Eurotiomycetes</taxon>
        <taxon>Eurotiomycetidae</taxon>
        <taxon>Eurotiales</taxon>
        <taxon>Aspergillaceae</taxon>
        <taxon>Penicillium</taxon>
    </lineage>
</organism>
<comment type="subcellular location">
    <subcellularLocation>
        <location evidence="1">Membrane</location>
        <topology evidence="1">Multi-pass membrane protein</topology>
    </subcellularLocation>
</comment>
<evidence type="ECO:0000256" key="3">
    <source>
        <dbReference type="ARBA" id="ARBA00022692"/>
    </source>
</evidence>
<evidence type="ECO:0000313" key="9">
    <source>
        <dbReference type="Proteomes" id="UP000191522"/>
    </source>
</evidence>
<feature type="region of interest" description="Disordered" evidence="6">
    <location>
        <begin position="1"/>
        <end position="25"/>
    </location>
</feature>
<sequence length="284" mass="30363">MDSDTSPNDGTKASLQNREGSMQGLTSVPTSVTLSAEQFERLYLTPMTRRQTALAKQVGNPTPLALGGFVITTTPLSCCLMAWRGASGNGIAFTGPIIFLGGLLLLITSILEFILGNTFPCVVFGTIGGFWFAFAATMIPSFNAAAPYSSSTTDTAAGLTSASFMNTYAFLFVTMAVLMLIFMICATRTNVVYTLIFLSLLLVFLLLTAAYWQLGQGNVTVGNRCVKGAGAALFVASLLGFYLLIVQLFEALGFPFQLPVGDLGTLWNHDQNKGEGRDVEEAYT</sequence>
<evidence type="ECO:0000256" key="1">
    <source>
        <dbReference type="ARBA" id="ARBA00004141"/>
    </source>
</evidence>
<dbReference type="OMA" id="FMICATR"/>
<evidence type="ECO:0008006" key="10">
    <source>
        <dbReference type="Google" id="ProtNLM"/>
    </source>
</evidence>
<feature type="transmembrane region" description="Helical" evidence="7">
    <location>
        <begin position="122"/>
        <end position="142"/>
    </location>
</feature>
<dbReference type="GO" id="GO:0005886">
    <property type="term" value="C:plasma membrane"/>
    <property type="evidence" value="ECO:0007669"/>
    <property type="project" value="TreeGrafter"/>
</dbReference>
<dbReference type="AlphaFoldDB" id="A0A1V6NQZ3"/>
<evidence type="ECO:0000256" key="5">
    <source>
        <dbReference type="ARBA" id="ARBA00023136"/>
    </source>
</evidence>
<accession>A0A1V6NQZ3</accession>
<gene>
    <name evidence="8" type="ORF">PENDEC_c043G03507</name>
</gene>
<dbReference type="PANTHER" id="PTHR31123:SF4">
    <property type="entry name" value="PROTEIN ALCS"/>
    <property type="match status" value="1"/>
</dbReference>
<keyword evidence="9" id="KW-1185">Reference proteome</keyword>
<evidence type="ECO:0000256" key="6">
    <source>
        <dbReference type="SAM" id="MobiDB-lite"/>
    </source>
</evidence>
<comment type="similarity">
    <text evidence="2">Belongs to the acetate uptake transporter (AceTr) (TC 2.A.96) family.</text>
</comment>
<evidence type="ECO:0000256" key="7">
    <source>
        <dbReference type="SAM" id="Phobius"/>
    </source>
</evidence>
<protein>
    <recommendedName>
        <fullName evidence="10">Protein alcS</fullName>
    </recommendedName>
</protein>
<feature type="transmembrane region" description="Helical" evidence="7">
    <location>
        <begin position="91"/>
        <end position="115"/>
    </location>
</feature>
<keyword evidence="3 7" id="KW-0812">Transmembrane</keyword>
<evidence type="ECO:0000256" key="4">
    <source>
        <dbReference type="ARBA" id="ARBA00022989"/>
    </source>
</evidence>
<dbReference type="Proteomes" id="UP000191522">
    <property type="component" value="Unassembled WGS sequence"/>
</dbReference>
<proteinExistence type="inferred from homology"/>
<evidence type="ECO:0000256" key="2">
    <source>
        <dbReference type="ARBA" id="ARBA00005587"/>
    </source>
</evidence>
<dbReference type="Pfam" id="PF01184">
    <property type="entry name" value="Gpr1_Fun34_YaaH"/>
    <property type="match status" value="1"/>
</dbReference>
<dbReference type="STRING" id="69771.A0A1V6NQZ3"/>
<feature type="transmembrane region" description="Helical" evidence="7">
    <location>
        <begin position="191"/>
        <end position="211"/>
    </location>
</feature>
<name>A0A1V6NQZ3_PENDC</name>
<dbReference type="InterPro" id="IPR000791">
    <property type="entry name" value="Gpr1/Fun34/SatP-like"/>
</dbReference>